<keyword evidence="1" id="KW-1133">Transmembrane helix</keyword>
<protein>
    <recommendedName>
        <fullName evidence="4">Hemolysin III</fullName>
    </recommendedName>
</protein>
<organism evidence="2 3">
    <name type="scientific">Paraburkholderia translucens</name>
    <dbReference type="NCBI Taxonomy" id="2886945"/>
    <lineage>
        <taxon>Bacteria</taxon>
        <taxon>Pseudomonadati</taxon>
        <taxon>Pseudomonadota</taxon>
        <taxon>Betaproteobacteria</taxon>
        <taxon>Burkholderiales</taxon>
        <taxon>Burkholderiaceae</taxon>
        <taxon>Paraburkholderia</taxon>
    </lineage>
</organism>
<sequence length="69" mass="7347">MGGARRRTANVRIAVHSAGLACLLAGAICYTGGIASFLVDSRLKFAHSIWHLFVLAGSACHFVAIVWYA</sequence>
<dbReference type="RefSeq" id="WP_230560919.1">
    <property type="nucleotide sequence ID" value="NZ_JAJITC010000004.1"/>
</dbReference>
<keyword evidence="3" id="KW-1185">Reference proteome</keyword>
<proteinExistence type="predicted"/>
<evidence type="ECO:0000313" key="3">
    <source>
        <dbReference type="Proteomes" id="UP001430614"/>
    </source>
</evidence>
<comment type="caution">
    <text evidence="2">The sequence shown here is derived from an EMBL/GenBank/DDBJ whole genome shotgun (WGS) entry which is preliminary data.</text>
</comment>
<reference evidence="2 3" key="1">
    <citation type="submission" date="2021-11" db="EMBL/GenBank/DDBJ databases">
        <authorList>
            <person name="Oh E.-T."/>
            <person name="Kim S.-B."/>
        </authorList>
    </citation>
    <scope>NUCLEOTIDE SEQUENCE [LARGE SCALE GENOMIC DNA]</scope>
    <source>
        <strain evidence="2 3">MMS20-SJTN17</strain>
    </source>
</reference>
<gene>
    <name evidence="2" type="ORF">LJ655_09085</name>
</gene>
<name>A0ABS8KC49_9BURK</name>
<evidence type="ECO:0000256" key="1">
    <source>
        <dbReference type="SAM" id="Phobius"/>
    </source>
</evidence>
<accession>A0ABS8KC49</accession>
<keyword evidence="1" id="KW-0472">Membrane</keyword>
<feature type="transmembrane region" description="Helical" evidence="1">
    <location>
        <begin position="12"/>
        <end position="37"/>
    </location>
</feature>
<keyword evidence="1" id="KW-0812">Transmembrane</keyword>
<dbReference type="EMBL" id="JAJITC010000004">
    <property type="protein sequence ID" value="MCC8402044.1"/>
    <property type="molecule type" value="Genomic_DNA"/>
</dbReference>
<dbReference type="Proteomes" id="UP001430614">
    <property type="component" value="Unassembled WGS sequence"/>
</dbReference>
<evidence type="ECO:0000313" key="2">
    <source>
        <dbReference type="EMBL" id="MCC8402044.1"/>
    </source>
</evidence>
<feature type="transmembrane region" description="Helical" evidence="1">
    <location>
        <begin position="49"/>
        <end position="68"/>
    </location>
</feature>
<evidence type="ECO:0008006" key="4">
    <source>
        <dbReference type="Google" id="ProtNLM"/>
    </source>
</evidence>